<protein>
    <submittedName>
        <fullName evidence="1">Uncharacterized protein</fullName>
    </submittedName>
</protein>
<accession>A0A0E9QA66</accession>
<proteinExistence type="predicted"/>
<evidence type="ECO:0000313" key="1">
    <source>
        <dbReference type="EMBL" id="JAH13003.1"/>
    </source>
</evidence>
<dbReference type="AlphaFoldDB" id="A0A0E9QA66"/>
<organism evidence="1">
    <name type="scientific">Anguilla anguilla</name>
    <name type="common">European freshwater eel</name>
    <name type="synonym">Muraena anguilla</name>
    <dbReference type="NCBI Taxonomy" id="7936"/>
    <lineage>
        <taxon>Eukaryota</taxon>
        <taxon>Metazoa</taxon>
        <taxon>Chordata</taxon>
        <taxon>Craniata</taxon>
        <taxon>Vertebrata</taxon>
        <taxon>Euteleostomi</taxon>
        <taxon>Actinopterygii</taxon>
        <taxon>Neopterygii</taxon>
        <taxon>Teleostei</taxon>
        <taxon>Anguilliformes</taxon>
        <taxon>Anguillidae</taxon>
        <taxon>Anguilla</taxon>
    </lineage>
</organism>
<reference evidence="1" key="2">
    <citation type="journal article" date="2015" name="Fish Shellfish Immunol.">
        <title>Early steps in the European eel (Anguilla anguilla)-Vibrio vulnificus interaction in the gills: Role of the RtxA13 toxin.</title>
        <authorList>
            <person name="Callol A."/>
            <person name="Pajuelo D."/>
            <person name="Ebbesson L."/>
            <person name="Teles M."/>
            <person name="MacKenzie S."/>
            <person name="Amaro C."/>
        </authorList>
    </citation>
    <scope>NUCLEOTIDE SEQUENCE</scope>
</reference>
<name>A0A0E9QA66_ANGAN</name>
<reference evidence="1" key="1">
    <citation type="submission" date="2014-11" db="EMBL/GenBank/DDBJ databases">
        <authorList>
            <person name="Amaro Gonzalez C."/>
        </authorList>
    </citation>
    <scope>NUCLEOTIDE SEQUENCE</scope>
</reference>
<sequence length="44" mass="5180">MELYLEGIFIKTKSDISYRNCNFPLLLILDENKAAYLQTQNNKI</sequence>
<dbReference type="EMBL" id="GBXM01095574">
    <property type="protein sequence ID" value="JAH13003.1"/>
    <property type="molecule type" value="Transcribed_RNA"/>
</dbReference>